<dbReference type="EMBL" id="JABBFR010000007">
    <property type="protein sequence ID" value="MBT0724135.1"/>
    <property type="molecule type" value="Genomic_DNA"/>
</dbReference>
<proteinExistence type="predicted"/>
<keyword evidence="2" id="KW-1185">Reference proteome</keyword>
<dbReference type="RefSeq" id="WP_214236831.1">
    <property type="nucleotide sequence ID" value="NZ_JABBFR010000007.1"/>
</dbReference>
<reference evidence="1 2" key="1">
    <citation type="submission" date="2020-04" db="EMBL/GenBank/DDBJ databases">
        <title>Genome sequencing of Rosenbergiella species.</title>
        <authorList>
            <person name="Alvarez-Perez S."/>
            <person name="Lievens B."/>
        </authorList>
    </citation>
    <scope>NUCLEOTIDE SEQUENCE [LARGE SCALE GENOMIC DNA]</scope>
    <source>
        <strain evidence="1 2">S61</strain>
    </source>
</reference>
<evidence type="ECO:0000313" key="1">
    <source>
        <dbReference type="EMBL" id="MBT0724135.1"/>
    </source>
</evidence>
<dbReference type="Proteomes" id="UP000790096">
    <property type="component" value="Unassembled WGS sequence"/>
</dbReference>
<comment type="caution">
    <text evidence="1">The sequence shown here is derived from an EMBL/GenBank/DDBJ whole genome shotgun (WGS) entry which is preliminary data.</text>
</comment>
<organism evidence="1 2">
    <name type="scientific">Rosenbergiella gaditana</name>
    <dbReference type="NCBI Taxonomy" id="2726987"/>
    <lineage>
        <taxon>Bacteria</taxon>
        <taxon>Pseudomonadati</taxon>
        <taxon>Pseudomonadota</taxon>
        <taxon>Gammaproteobacteria</taxon>
        <taxon>Enterobacterales</taxon>
        <taxon>Erwiniaceae</taxon>
        <taxon>Rosenbergiella</taxon>
    </lineage>
</organism>
<accession>A0ABS5SVJ0</accession>
<sequence length="71" mass="7882">MSLNGSEYDVETSESLGNPMQSIGAQQAKVPHGLSVLEKLGYSEGIHVIRMMSTEFFSTRSEISINSTWRM</sequence>
<name>A0ABS5SVJ0_9GAMM</name>
<evidence type="ECO:0000313" key="2">
    <source>
        <dbReference type="Proteomes" id="UP000790096"/>
    </source>
</evidence>
<protein>
    <submittedName>
        <fullName evidence="1">Uncharacterized protein</fullName>
    </submittedName>
</protein>
<gene>
    <name evidence="1" type="ORF">HH682_06725</name>
</gene>